<reference evidence="1 2" key="1">
    <citation type="submission" date="2017-02" db="EMBL/GenBank/DDBJ databases">
        <title>Genome sequence of the nitrite-oxidizing bacterium Nitrobacter vulgaris strain Ab1.</title>
        <authorList>
            <person name="Mellbye B.L."/>
            <person name="Davis E.W."/>
            <person name="Spieck E."/>
            <person name="Chang J.H."/>
            <person name="Bottomley P.J."/>
            <person name="Sayavedra-Soto L.A."/>
        </authorList>
    </citation>
    <scope>NUCLEOTIDE SEQUENCE [LARGE SCALE GENOMIC DNA]</scope>
    <source>
        <strain evidence="1 2">Ab1</strain>
    </source>
</reference>
<accession>A0A1V4I1B3</accession>
<comment type="caution">
    <text evidence="1">The sequence shown here is derived from an EMBL/GenBank/DDBJ whole genome shotgun (WGS) entry which is preliminary data.</text>
</comment>
<organism evidence="1 2">
    <name type="scientific">Nitrobacter vulgaris</name>
    <dbReference type="NCBI Taxonomy" id="29421"/>
    <lineage>
        <taxon>Bacteria</taxon>
        <taxon>Pseudomonadati</taxon>
        <taxon>Pseudomonadota</taxon>
        <taxon>Alphaproteobacteria</taxon>
        <taxon>Hyphomicrobiales</taxon>
        <taxon>Nitrobacteraceae</taxon>
        <taxon>Nitrobacter</taxon>
    </lineage>
</organism>
<evidence type="ECO:0000313" key="1">
    <source>
        <dbReference type="EMBL" id="OPH83915.1"/>
    </source>
</evidence>
<evidence type="ECO:0000313" key="2">
    <source>
        <dbReference type="Proteomes" id="UP000189940"/>
    </source>
</evidence>
<name>A0A1V4I1B3_NITVU</name>
<sequence length="84" mass="9573">MECLCLFWCANAMVRQQNALPFADGGSRHKPQPLGPRRIISRNGLRDRLICMAFPAGCSSEHNLIEAARSVRIRFNSKKFRSRI</sequence>
<dbReference type="Proteomes" id="UP000189940">
    <property type="component" value="Unassembled WGS sequence"/>
</dbReference>
<protein>
    <submittedName>
        <fullName evidence="1">Uncharacterized protein</fullName>
    </submittedName>
</protein>
<dbReference type="EMBL" id="MWPQ01000019">
    <property type="protein sequence ID" value="OPH83915.1"/>
    <property type="molecule type" value="Genomic_DNA"/>
</dbReference>
<proteinExistence type="predicted"/>
<keyword evidence="2" id="KW-1185">Reference proteome</keyword>
<gene>
    <name evidence="1" type="ORF">B2M20_04435</name>
</gene>
<dbReference type="AlphaFoldDB" id="A0A1V4I1B3"/>